<reference evidence="7" key="1">
    <citation type="submission" date="2020-08" db="EMBL/GenBank/DDBJ databases">
        <title>Lacibacter sp. S13-6-6 genome sequencing.</title>
        <authorList>
            <person name="Jin L."/>
        </authorList>
    </citation>
    <scope>NUCLEOTIDE SEQUENCE [LARGE SCALE GENOMIC DNA]</scope>
    <source>
        <strain evidence="7">S13-6-6</strain>
    </source>
</reference>
<dbReference type="Proteomes" id="UP000515344">
    <property type="component" value="Chromosome"/>
</dbReference>
<evidence type="ECO:0000259" key="5">
    <source>
        <dbReference type="Pfam" id="PF01212"/>
    </source>
</evidence>
<evidence type="ECO:0000313" key="6">
    <source>
        <dbReference type="EMBL" id="QNA46609.1"/>
    </source>
</evidence>
<dbReference type="GO" id="GO:0008732">
    <property type="term" value="F:L-allo-threonine aldolase activity"/>
    <property type="evidence" value="ECO:0007669"/>
    <property type="project" value="TreeGrafter"/>
</dbReference>
<dbReference type="InterPro" id="IPR015421">
    <property type="entry name" value="PyrdxlP-dep_Trfase_major"/>
</dbReference>
<dbReference type="EMBL" id="CP060007">
    <property type="protein sequence ID" value="QNA46609.1"/>
    <property type="molecule type" value="Genomic_DNA"/>
</dbReference>
<comment type="similarity">
    <text evidence="2">Belongs to the threonine aldolase family.</text>
</comment>
<dbReference type="GO" id="GO:0005829">
    <property type="term" value="C:cytosol"/>
    <property type="evidence" value="ECO:0007669"/>
    <property type="project" value="TreeGrafter"/>
</dbReference>
<dbReference type="RefSeq" id="WP_182806501.1">
    <property type="nucleotide sequence ID" value="NZ_CP060007.1"/>
</dbReference>
<sequence>MSSVNRRNFLKASGVAILPAFVPAIATASNNRTESPADEPIIKFFYDGEDFTPSMYINELQKINSKENIKRDFYGQGGAVTALEKKFTEITGKEKAIYMPTGTMANQFAIAVLSGNNTKVFVQDESHVYRDEADAAQSVFQKRLMPLAKGKTYFTAADLEKAVDGLKGEEVFSSGIGAVSIENPVRRMNGCMVPLEEIKKISAYCRSKQIKLHLDGARIFMASAWSGVSIKEYASYFDTVYISLYKYLGAAGGAILCGDKTVIDQMPHLIKIHGGNMFGNWTSAAMALHRLEGIETRLKESIKQATTLFDVLNKTKLINISTLDGGTNIYPVEFSKEVDGKKAQELLDKQYKIRIGPPNDKNQTQFTVNETILYRDAAYITDAFKEVMAAAKR</sequence>
<dbReference type="PANTHER" id="PTHR48097:SF9">
    <property type="entry name" value="L-THREONINE ALDOLASE"/>
    <property type="match status" value="1"/>
</dbReference>
<keyword evidence="3" id="KW-0663">Pyridoxal phosphate</keyword>
<comment type="cofactor">
    <cofactor evidence="1">
        <name>pyridoxal 5'-phosphate</name>
        <dbReference type="ChEBI" id="CHEBI:597326"/>
    </cofactor>
</comment>
<feature type="domain" description="Aromatic amino acid beta-eliminating lyase/threonine aldolase" evidence="5">
    <location>
        <begin position="71"/>
        <end position="322"/>
    </location>
</feature>
<keyword evidence="7" id="KW-1185">Reference proteome</keyword>
<dbReference type="Gene3D" id="3.40.640.10">
    <property type="entry name" value="Type I PLP-dependent aspartate aminotransferase-like (Major domain)"/>
    <property type="match status" value="1"/>
</dbReference>
<organism evidence="6 7">
    <name type="scientific">Lacibacter sediminis</name>
    <dbReference type="NCBI Taxonomy" id="2760713"/>
    <lineage>
        <taxon>Bacteria</taxon>
        <taxon>Pseudomonadati</taxon>
        <taxon>Bacteroidota</taxon>
        <taxon>Chitinophagia</taxon>
        <taxon>Chitinophagales</taxon>
        <taxon>Chitinophagaceae</taxon>
        <taxon>Lacibacter</taxon>
    </lineage>
</organism>
<dbReference type="GO" id="GO:0008483">
    <property type="term" value="F:transaminase activity"/>
    <property type="evidence" value="ECO:0007669"/>
    <property type="project" value="UniProtKB-KW"/>
</dbReference>
<dbReference type="PANTHER" id="PTHR48097">
    <property type="entry name" value="L-THREONINE ALDOLASE-RELATED"/>
    <property type="match status" value="1"/>
</dbReference>
<keyword evidence="6" id="KW-0032">Aminotransferase</keyword>
<evidence type="ECO:0000256" key="2">
    <source>
        <dbReference type="ARBA" id="ARBA00006966"/>
    </source>
</evidence>
<feature type="chain" id="PRO_5028980800" evidence="4">
    <location>
        <begin position="29"/>
        <end position="393"/>
    </location>
</feature>
<dbReference type="SUPFAM" id="SSF53383">
    <property type="entry name" value="PLP-dependent transferases"/>
    <property type="match status" value="1"/>
</dbReference>
<dbReference type="AlphaFoldDB" id="A0A7G5XMA6"/>
<accession>A0A7G5XMA6</accession>
<dbReference type="InterPro" id="IPR015424">
    <property type="entry name" value="PyrdxlP-dep_Trfase"/>
</dbReference>
<evidence type="ECO:0000313" key="7">
    <source>
        <dbReference type="Proteomes" id="UP000515344"/>
    </source>
</evidence>
<protein>
    <submittedName>
        <fullName evidence="6">Aminotransferase class I/II-fold pyridoxal phosphate-dependent enzyme</fullName>
    </submittedName>
</protein>
<evidence type="ECO:0000256" key="4">
    <source>
        <dbReference type="SAM" id="SignalP"/>
    </source>
</evidence>
<feature type="signal peptide" evidence="4">
    <location>
        <begin position="1"/>
        <end position="28"/>
    </location>
</feature>
<dbReference type="InterPro" id="IPR006311">
    <property type="entry name" value="TAT_signal"/>
</dbReference>
<proteinExistence type="inferred from homology"/>
<keyword evidence="6" id="KW-0808">Transferase</keyword>
<keyword evidence="4" id="KW-0732">Signal</keyword>
<dbReference type="KEGG" id="lacs:H4075_10695"/>
<dbReference type="GO" id="GO:0006567">
    <property type="term" value="P:L-threonine catabolic process"/>
    <property type="evidence" value="ECO:0007669"/>
    <property type="project" value="TreeGrafter"/>
</dbReference>
<evidence type="ECO:0000256" key="3">
    <source>
        <dbReference type="ARBA" id="ARBA00022898"/>
    </source>
</evidence>
<name>A0A7G5XMA6_9BACT</name>
<evidence type="ECO:0000256" key="1">
    <source>
        <dbReference type="ARBA" id="ARBA00001933"/>
    </source>
</evidence>
<dbReference type="GO" id="GO:0006545">
    <property type="term" value="P:glycine biosynthetic process"/>
    <property type="evidence" value="ECO:0007669"/>
    <property type="project" value="TreeGrafter"/>
</dbReference>
<gene>
    <name evidence="6" type="ORF">H4075_10695</name>
</gene>
<dbReference type="InterPro" id="IPR001597">
    <property type="entry name" value="ArAA_b-elim_lyase/Thr_aldolase"/>
</dbReference>
<dbReference type="Pfam" id="PF01212">
    <property type="entry name" value="Beta_elim_lyase"/>
    <property type="match status" value="1"/>
</dbReference>
<dbReference type="PROSITE" id="PS51318">
    <property type="entry name" value="TAT"/>
    <property type="match status" value="1"/>
</dbReference>